<dbReference type="EMBL" id="FOAJ01000017">
    <property type="protein sequence ID" value="SEL91365.1"/>
    <property type="molecule type" value="Genomic_DNA"/>
</dbReference>
<reference evidence="6" key="1">
    <citation type="submission" date="2016-10" db="EMBL/GenBank/DDBJ databases">
        <authorList>
            <person name="Varghese N."/>
            <person name="Submissions S."/>
        </authorList>
    </citation>
    <scope>NUCLEOTIDE SEQUENCE [LARGE SCALE GENOMIC DNA]</scope>
    <source>
        <strain evidence="6">LMG 26416</strain>
    </source>
</reference>
<feature type="region of interest" description="Disordered" evidence="1">
    <location>
        <begin position="649"/>
        <end position="668"/>
    </location>
</feature>
<evidence type="ECO:0000256" key="1">
    <source>
        <dbReference type="SAM" id="MobiDB-lite"/>
    </source>
</evidence>
<accession>A0A1H7U3K2</accession>
<dbReference type="Pfam" id="PF12969">
    <property type="entry name" value="DUF3857"/>
    <property type="match status" value="1"/>
</dbReference>
<dbReference type="SUPFAM" id="SSF54001">
    <property type="entry name" value="Cysteine proteinases"/>
    <property type="match status" value="1"/>
</dbReference>
<feature type="domain" description="DUF3857" evidence="4">
    <location>
        <begin position="67"/>
        <end position="229"/>
    </location>
</feature>
<evidence type="ECO:0000259" key="3">
    <source>
        <dbReference type="Pfam" id="PF01841"/>
    </source>
</evidence>
<keyword evidence="5" id="KW-0645">Protease</keyword>
<feature type="compositionally biased region" description="Gly residues" evidence="1">
    <location>
        <begin position="658"/>
        <end position="668"/>
    </location>
</feature>
<dbReference type="Pfam" id="PF01841">
    <property type="entry name" value="Transglut_core"/>
    <property type="match status" value="1"/>
</dbReference>
<sequence length="668" mass="71913">MTARAKHVGRNGRAAPYAALCAALGVCVFAGLALPAFAQPGTVTATDDDTPPATLERDVHQFIVQQDGSVEERDDTVLRANTMAGVEAIAQRYVWFNKDIETITQLSASTIDPDGREHPVGPDGIRDVQEPRSAGAPMFEDGVLRTVIFPGVQPGSRVHLMFAKRRVKPSKPVFSYFVEPSRDPVGFQQLIFDLPSGLPLHADARGYTALPPVTANGRTRYTFEYRHGPYAPPEAGAASYANWGDRLMVSTVPDYAAFAQRYRLDAADPTAADPSIAALANALTANVTDPRDKAQRIYDWMRFNIRYVALFIGQTATMPHRAVDILRNRYGDCKDHVALFTALLAAAGIRAEAVLLNLGTTYSLPSVPGYGGDAIDHAITWLPDLGLFADTSSGGIAFGYLPGGVMDHPALLVDDGALARTPATQPRARVARLALTVAEDGNASYAYRVDDSGASAEPERNAFRRATRQRAQQIAADRLRLTGLSGTARIDTDAVEATSGPFATTMHGTIDHLVWTDGTTALPALSSLSGGIRTQVDAWLAEPRRTQPFVCIDGDFDETAQIALPADVRVTDVPADAAVDDRYLSFESHYVFDAASRTVQITRKLHTRFGRPMCSPEAFAQMRDALTRVERDTHAQIVVRAGRGGEAVAQRERAGADDGAGVGGGITR</sequence>
<keyword evidence="2" id="KW-0732">Signal</keyword>
<feature type="chain" id="PRO_5030029323" evidence="2">
    <location>
        <begin position="39"/>
        <end position="668"/>
    </location>
</feature>
<evidence type="ECO:0000313" key="5">
    <source>
        <dbReference type="EMBL" id="SEL91365.1"/>
    </source>
</evidence>
<dbReference type="InterPro" id="IPR024618">
    <property type="entry name" value="DUF3857"/>
</dbReference>
<evidence type="ECO:0000313" key="6">
    <source>
        <dbReference type="Proteomes" id="UP000199120"/>
    </source>
</evidence>
<evidence type="ECO:0000259" key="4">
    <source>
        <dbReference type="Pfam" id="PF12969"/>
    </source>
</evidence>
<feature type="domain" description="Transglutaminase-like" evidence="3">
    <location>
        <begin position="278"/>
        <end position="354"/>
    </location>
</feature>
<dbReference type="OrthoDB" id="103430at2"/>
<gene>
    <name evidence="5" type="ORF">SAMN05192542_117112</name>
</gene>
<name>A0A1H7U3K2_9BURK</name>
<dbReference type="GO" id="GO:0008233">
    <property type="term" value="F:peptidase activity"/>
    <property type="evidence" value="ECO:0007669"/>
    <property type="project" value="UniProtKB-KW"/>
</dbReference>
<dbReference type="STRING" id="416943.SAMN05445871_2338"/>
<organism evidence="5 6">
    <name type="scientific">Paraburkholderia caballeronis</name>
    <dbReference type="NCBI Taxonomy" id="416943"/>
    <lineage>
        <taxon>Bacteria</taxon>
        <taxon>Pseudomonadati</taxon>
        <taxon>Pseudomonadota</taxon>
        <taxon>Betaproteobacteria</taxon>
        <taxon>Burkholderiales</taxon>
        <taxon>Burkholderiaceae</taxon>
        <taxon>Paraburkholderia</taxon>
    </lineage>
</organism>
<evidence type="ECO:0000256" key="2">
    <source>
        <dbReference type="SAM" id="SignalP"/>
    </source>
</evidence>
<dbReference type="Gene3D" id="3.10.620.30">
    <property type="match status" value="1"/>
</dbReference>
<protein>
    <submittedName>
        <fullName evidence="5">Transglutaminase-like enzyme, putative cysteine protease</fullName>
    </submittedName>
</protein>
<dbReference type="InterPro" id="IPR002931">
    <property type="entry name" value="Transglutaminase-like"/>
</dbReference>
<dbReference type="AlphaFoldDB" id="A0A1H7U3K2"/>
<dbReference type="InterPro" id="IPR038765">
    <property type="entry name" value="Papain-like_cys_pep_sf"/>
</dbReference>
<feature type="signal peptide" evidence="2">
    <location>
        <begin position="1"/>
        <end position="38"/>
    </location>
</feature>
<dbReference type="GO" id="GO:0006508">
    <property type="term" value="P:proteolysis"/>
    <property type="evidence" value="ECO:0007669"/>
    <property type="project" value="UniProtKB-KW"/>
</dbReference>
<keyword evidence="5" id="KW-0378">Hydrolase</keyword>
<dbReference type="Proteomes" id="UP000199120">
    <property type="component" value="Unassembled WGS sequence"/>
</dbReference>
<proteinExistence type="predicted"/>
<dbReference type="Gene3D" id="2.60.40.3140">
    <property type="match status" value="1"/>
</dbReference>
<dbReference type="RefSeq" id="WP_090544981.1">
    <property type="nucleotide sequence ID" value="NZ_FNSR01000001.1"/>
</dbReference>
<keyword evidence="6" id="KW-1185">Reference proteome</keyword>